<comment type="catalytic activity">
    <reaction evidence="8">
        <text>L-seryl-[protein] + ATP = O-phospho-L-seryl-[protein] + ADP + H(+)</text>
        <dbReference type="Rhea" id="RHEA:17989"/>
        <dbReference type="Rhea" id="RHEA-COMP:9863"/>
        <dbReference type="Rhea" id="RHEA-COMP:11604"/>
        <dbReference type="ChEBI" id="CHEBI:15378"/>
        <dbReference type="ChEBI" id="CHEBI:29999"/>
        <dbReference type="ChEBI" id="CHEBI:30616"/>
        <dbReference type="ChEBI" id="CHEBI:83421"/>
        <dbReference type="ChEBI" id="CHEBI:456216"/>
        <dbReference type="EC" id="2.7.11.1"/>
    </reaction>
</comment>
<dbReference type="PROSITE" id="PS50011">
    <property type="entry name" value="PROTEIN_KINASE_DOM"/>
    <property type="match status" value="1"/>
</dbReference>
<accession>A0A3P7PUD7</accession>
<dbReference type="InterPro" id="IPR017441">
    <property type="entry name" value="Protein_kinase_ATP_BS"/>
</dbReference>
<dbReference type="AlphaFoldDB" id="A0A3P7PUD7"/>
<evidence type="ECO:0000256" key="8">
    <source>
        <dbReference type="ARBA" id="ARBA00048679"/>
    </source>
</evidence>
<dbReference type="EMBL" id="LR130778">
    <property type="protein sequence ID" value="VDN47567.1"/>
    <property type="molecule type" value="Genomic_DNA"/>
</dbReference>
<proteinExistence type="predicted"/>
<sequence length="503" mass="58235">MEDTLLAGVILFERYKIIRPLGIGGTSIVYLAQNNKIGSLVAIKAIKKKDGEVDLLAEKNILIELRHPSIPIIMDIEEDEDRIYLVEEYVEGKVLEKFKNKLTENEIIDIMLQLCDVLNYLHTFQEHPIIYRDLKPSNVIRMQNGHIKLIDFGIAKKYSQDTTRDTTQFGTRGYAAPEQFGFSKADVRTDIFSLGVSMYYLLTGKNLSTPPYRLQPLREENPFISSGLEEIIMKCIETVQGKRYQSVATLQEDIKALNSRDGDNKDYDVFLEKGHKVITLTGINRSLGTTHIAIVLAHYFCEQGLKVALIEWQAHHDFIKINNMYKTIIEEKFYFIFKDIHFYSFQNHLSYDKSIMDIYDVIIVDGGQYEDLVQKGSYQKSHQVLMLCGGKDWEIDYFEEYYFGSPNPSYHYMFNFMDDDAFLEIKKSMANFKCYQIPYNPNPYQVTERSKKLFDDIFEANATQSIGIKRSKFGDVKDHIRSKVQALKNSKIKKQSYSSDGRS</sequence>
<dbReference type="Gene3D" id="3.30.200.20">
    <property type="entry name" value="Phosphorylase Kinase, domain 1"/>
    <property type="match status" value="1"/>
</dbReference>
<evidence type="ECO:0000256" key="3">
    <source>
        <dbReference type="ARBA" id="ARBA00022679"/>
    </source>
</evidence>
<comment type="catalytic activity">
    <reaction evidence="7">
        <text>L-threonyl-[protein] + ATP = O-phospho-L-threonyl-[protein] + ADP + H(+)</text>
        <dbReference type="Rhea" id="RHEA:46608"/>
        <dbReference type="Rhea" id="RHEA-COMP:11060"/>
        <dbReference type="Rhea" id="RHEA-COMP:11605"/>
        <dbReference type="ChEBI" id="CHEBI:15378"/>
        <dbReference type="ChEBI" id="CHEBI:30013"/>
        <dbReference type="ChEBI" id="CHEBI:30616"/>
        <dbReference type="ChEBI" id="CHEBI:61977"/>
        <dbReference type="ChEBI" id="CHEBI:456216"/>
        <dbReference type="EC" id="2.7.11.1"/>
    </reaction>
</comment>
<organism evidence="11 12">
    <name type="scientific">Petrocella atlantisensis</name>
    <dbReference type="NCBI Taxonomy" id="2173034"/>
    <lineage>
        <taxon>Bacteria</taxon>
        <taxon>Bacillati</taxon>
        <taxon>Bacillota</taxon>
        <taxon>Clostridia</taxon>
        <taxon>Lachnospirales</taxon>
        <taxon>Vallitaleaceae</taxon>
        <taxon>Petrocella</taxon>
    </lineage>
</organism>
<dbReference type="RefSeq" id="WP_172596165.1">
    <property type="nucleotide sequence ID" value="NZ_LR130778.1"/>
</dbReference>
<evidence type="ECO:0000259" key="10">
    <source>
        <dbReference type="PROSITE" id="PS50011"/>
    </source>
</evidence>
<dbReference type="InterPro" id="IPR000719">
    <property type="entry name" value="Prot_kinase_dom"/>
</dbReference>
<reference evidence="11 12" key="1">
    <citation type="submission" date="2018-09" db="EMBL/GenBank/DDBJ databases">
        <authorList>
            <person name="Postec A."/>
        </authorList>
    </citation>
    <scope>NUCLEOTIDE SEQUENCE [LARGE SCALE GENOMIC DNA]</scope>
    <source>
        <strain evidence="11">70B-A</strain>
    </source>
</reference>
<keyword evidence="5" id="KW-0418">Kinase</keyword>
<dbReference type="EC" id="2.7.11.1" evidence="1"/>
<evidence type="ECO:0000256" key="9">
    <source>
        <dbReference type="PROSITE-ProRule" id="PRU10141"/>
    </source>
</evidence>
<name>A0A3P7PUD7_9FIRM</name>
<dbReference type="Proteomes" id="UP000279029">
    <property type="component" value="Chromosome"/>
</dbReference>
<dbReference type="PROSITE" id="PS00107">
    <property type="entry name" value="PROTEIN_KINASE_ATP"/>
    <property type="match status" value="1"/>
</dbReference>
<dbReference type="InterPro" id="IPR011009">
    <property type="entry name" value="Kinase-like_dom_sf"/>
</dbReference>
<dbReference type="SUPFAM" id="SSF56112">
    <property type="entry name" value="Protein kinase-like (PK-like)"/>
    <property type="match status" value="1"/>
</dbReference>
<keyword evidence="6 9" id="KW-0067">ATP-binding</keyword>
<evidence type="ECO:0000256" key="2">
    <source>
        <dbReference type="ARBA" id="ARBA00022527"/>
    </source>
</evidence>
<evidence type="ECO:0000256" key="1">
    <source>
        <dbReference type="ARBA" id="ARBA00012513"/>
    </source>
</evidence>
<gene>
    <name evidence="11" type="ORF">PATL70BA_1680</name>
</gene>
<evidence type="ECO:0000313" key="11">
    <source>
        <dbReference type="EMBL" id="VDN47567.1"/>
    </source>
</evidence>
<evidence type="ECO:0000313" key="12">
    <source>
        <dbReference type="Proteomes" id="UP000279029"/>
    </source>
</evidence>
<dbReference type="CDD" id="cd14014">
    <property type="entry name" value="STKc_PknB_like"/>
    <property type="match status" value="1"/>
</dbReference>
<dbReference type="KEGG" id="cbar:PATL70BA_1680"/>
<evidence type="ECO:0000256" key="6">
    <source>
        <dbReference type="ARBA" id="ARBA00022840"/>
    </source>
</evidence>
<dbReference type="SMART" id="SM00220">
    <property type="entry name" value="S_TKc"/>
    <property type="match status" value="1"/>
</dbReference>
<dbReference type="Pfam" id="PF00069">
    <property type="entry name" value="Pkinase"/>
    <property type="match status" value="1"/>
</dbReference>
<evidence type="ECO:0000256" key="4">
    <source>
        <dbReference type="ARBA" id="ARBA00022741"/>
    </source>
</evidence>
<feature type="domain" description="Protein kinase" evidence="10">
    <location>
        <begin position="15"/>
        <end position="271"/>
    </location>
</feature>
<dbReference type="Gene3D" id="1.10.510.10">
    <property type="entry name" value="Transferase(Phosphotransferase) domain 1"/>
    <property type="match status" value="1"/>
</dbReference>
<feature type="binding site" evidence="9">
    <location>
        <position position="48"/>
    </location>
    <ligand>
        <name>ATP</name>
        <dbReference type="ChEBI" id="CHEBI:30616"/>
    </ligand>
</feature>
<evidence type="ECO:0000256" key="7">
    <source>
        <dbReference type="ARBA" id="ARBA00047899"/>
    </source>
</evidence>
<evidence type="ECO:0000256" key="5">
    <source>
        <dbReference type="ARBA" id="ARBA00022777"/>
    </source>
</evidence>
<keyword evidence="12" id="KW-1185">Reference proteome</keyword>
<keyword evidence="3" id="KW-0808">Transferase</keyword>
<dbReference type="PANTHER" id="PTHR24363">
    <property type="entry name" value="SERINE/THREONINE PROTEIN KINASE"/>
    <property type="match status" value="1"/>
</dbReference>
<keyword evidence="2" id="KW-0723">Serine/threonine-protein kinase</keyword>
<dbReference type="GO" id="GO:0005524">
    <property type="term" value="F:ATP binding"/>
    <property type="evidence" value="ECO:0007669"/>
    <property type="project" value="UniProtKB-UniRule"/>
</dbReference>
<keyword evidence="4 9" id="KW-0547">Nucleotide-binding</keyword>
<protein>
    <recommendedName>
        <fullName evidence="1">non-specific serine/threonine protein kinase</fullName>
        <ecNumber evidence="1">2.7.11.1</ecNumber>
    </recommendedName>
</protein>
<dbReference type="GO" id="GO:0004674">
    <property type="term" value="F:protein serine/threonine kinase activity"/>
    <property type="evidence" value="ECO:0007669"/>
    <property type="project" value="UniProtKB-KW"/>
</dbReference>
<dbReference type="PANTHER" id="PTHR24363:SF0">
    <property type="entry name" value="SERINE_THREONINE KINASE LIKE DOMAIN CONTAINING 1"/>
    <property type="match status" value="1"/>
</dbReference>